<dbReference type="STRING" id="1182571.QR90_08890"/>
<dbReference type="SMART" id="SM00530">
    <property type="entry name" value="HTH_XRE"/>
    <property type="match status" value="1"/>
</dbReference>
<dbReference type="AlphaFoldDB" id="A0A0A7KG94"/>
<evidence type="ECO:0000313" key="3">
    <source>
        <dbReference type="EMBL" id="AIZ45192.1"/>
    </source>
</evidence>
<dbReference type="PANTHER" id="PTHR46797:SF1">
    <property type="entry name" value="METHYLPHOSPHONATE SYNTHASE"/>
    <property type="match status" value="1"/>
</dbReference>
<dbReference type="RefSeq" id="WP_039683947.1">
    <property type="nucleotide sequence ID" value="NZ_CP010028.1"/>
</dbReference>
<dbReference type="SUPFAM" id="SSF51182">
    <property type="entry name" value="RmlC-like cupins"/>
    <property type="match status" value="1"/>
</dbReference>
<name>A0A0A7KG94_9DEIO</name>
<accession>A0A0A7KG94</accession>
<dbReference type="Proteomes" id="UP000030634">
    <property type="component" value="Chromosome"/>
</dbReference>
<dbReference type="InterPro" id="IPR001387">
    <property type="entry name" value="Cro/C1-type_HTH"/>
</dbReference>
<dbReference type="CDD" id="cd00093">
    <property type="entry name" value="HTH_XRE"/>
    <property type="match status" value="1"/>
</dbReference>
<dbReference type="Gene3D" id="2.60.120.10">
    <property type="entry name" value="Jelly Rolls"/>
    <property type="match status" value="1"/>
</dbReference>
<dbReference type="GO" id="GO:0005829">
    <property type="term" value="C:cytosol"/>
    <property type="evidence" value="ECO:0007669"/>
    <property type="project" value="TreeGrafter"/>
</dbReference>
<feature type="domain" description="HTH cro/C1-type" evidence="2">
    <location>
        <begin position="7"/>
        <end position="61"/>
    </location>
</feature>
<sequence length="185" mass="20336">MTLGTKIRSRRRRLGLTLENVAQAADLSKPFLSQVERSHASPSLTSLSKIAHALGVSLQYFVTLPTEKNTVKRARNLRYFTLDGSGNQYASLTGDVPDRQLEALITRLPPATTLDKAAQELTTHAGEEIIYVLEGCLRITLDDQTFELDAGDSAHYQATARHTWENSGPGDAVLLWVGTPTLFDL</sequence>
<gene>
    <name evidence="3" type="ORF">QR90_08890</name>
</gene>
<evidence type="ECO:0000256" key="1">
    <source>
        <dbReference type="ARBA" id="ARBA00023125"/>
    </source>
</evidence>
<organism evidence="3 4">
    <name type="scientific">Deinococcus radiopugnans</name>
    <dbReference type="NCBI Taxonomy" id="57497"/>
    <lineage>
        <taxon>Bacteria</taxon>
        <taxon>Thermotogati</taxon>
        <taxon>Deinococcota</taxon>
        <taxon>Deinococci</taxon>
        <taxon>Deinococcales</taxon>
        <taxon>Deinococcaceae</taxon>
        <taxon>Deinococcus</taxon>
    </lineage>
</organism>
<keyword evidence="1" id="KW-0238">DNA-binding</keyword>
<dbReference type="KEGG" id="dsw:QR90_08890"/>
<dbReference type="InterPro" id="IPR013096">
    <property type="entry name" value="Cupin_2"/>
</dbReference>
<dbReference type="PROSITE" id="PS50943">
    <property type="entry name" value="HTH_CROC1"/>
    <property type="match status" value="1"/>
</dbReference>
<dbReference type="HOGENOM" id="CLU_085376_1_2_0"/>
<dbReference type="InterPro" id="IPR014710">
    <property type="entry name" value="RmlC-like_jellyroll"/>
</dbReference>
<dbReference type="InterPro" id="IPR010982">
    <property type="entry name" value="Lambda_DNA-bd_dom_sf"/>
</dbReference>
<reference evidence="4" key="1">
    <citation type="submission" date="2014-11" db="EMBL/GenBank/DDBJ databases">
        <title>Hymenobacter sp. DG25B genome submission.</title>
        <authorList>
            <person name="Jung H.-Y."/>
            <person name="Kim M.K."/>
            <person name="Srinivasan S."/>
            <person name="Lim S."/>
        </authorList>
    </citation>
    <scope>NUCLEOTIDE SEQUENCE [LARGE SCALE GENOMIC DNA]</scope>
    <source>
        <strain evidence="4">DY59</strain>
    </source>
</reference>
<dbReference type="GO" id="GO:0003677">
    <property type="term" value="F:DNA binding"/>
    <property type="evidence" value="ECO:0007669"/>
    <property type="project" value="UniProtKB-KW"/>
</dbReference>
<proteinExistence type="predicted"/>
<evidence type="ECO:0000259" key="2">
    <source>
        <dbReference type="PROSITE" id="PS50943"/>
    </source>
</evidence>
<dbReference type="CDD" id="cd02209">
    <property type="entry name" value="cupin_XRE_C"/>
    <property type="match status" value="1"/>
</dbReference>
<evidence type="ECO:0000313" key="4">
    <source>
        <dbReference type="Proteomes" id="UP000030634"/>
    </source>
</evidence>
<dbReference type="PANTHER" id="PTHR46797">
    <property type="entry name" value="HTH-TYPE TRANSCRIPTIONAL REGULATOR"/>
    <property type="match status" value="1"/>
</dbReference>
<dbReference type="InterPro" id="IPR050807">
    <property type="entry name" value="TransReg_Diox_bact_type"/>
</dbReference>
<protein>
    <recommendedName>
        <fullName evidence="2">HTH cro/C1-type domain-containing protein</fullName>
    </recommendedName>
</protein>
<dbReference type="Pfam" id="PF01381">
    <property type="entry name" value="HTH_3"/>
    <property type="match status" value="1"/>
</dbReference>
<dbReference type="GO" id="GO:0003700">
    <property type="term" value="F:DNA-binding transcription factor activity"/>
    <property type="evidence" value="ECO:0007669"/>
    <property type="project" value="TreeGrafter"/>
</dbReference>
<dbReference type="Gene3D" id="1.10.260.40">
    <property type="entry name" value="lambda repressor-like DNA-binding domains"/>
    <property type="match status" value="1"/>
</dbReference>
<dbReference type="InterPro" id="IPR011051">
    <property type="entry name" value="RmlC_Cupin_sf"/>
</dbReference>
<dbReference type="Pfam" id="PF07883">
    <property type="entry name" value="Cupin_2"/>
    <property type="match status" value="1"/>
</dbReference>
<dbReference type="SUPFAM" id="SSF47413">
    <property type="entry name" value="lambda repressor-like DNA-binding domains"/>
    <property type="match status" value="1"/>
</dbReference>
<dbReference type="EMBL" id="CP010028">
    <property type="protein sequence ID" value="AIZ45192.1"/>
    <property type="molecule type" value="Genomic_DNA"/>
</dbReference>